<evidence type="ECO:0000313" key="2">
    <source>
        <dbReference type="Proteomes" id="UP000642748"/>
    </source>
</evidence>
<accession>A0A8J3VPD4</accession>
<proteinExistence type="predicted"/>
<keyword evidence="2" id="KW-1185">Reference proteome</keyword>
<comment type="caution">
    <text evidence="1">The sequence shown here is derived from an EMBL/GenBank/DDBJ whole genome shotgun (WGS) entry which is preliminary data.</text>
</comment>
<dbReference type="InterPro" id="IPR043519">
    <property type="entry name" value="NT_sf"/>
</dbReference>
<dbReference type="EMBL" id="BONZ01000021">
    <property type="protein sequence ID" value="GIH14019.1"/>
    <property type="molecule type" value="Genomic_DNA"/>
</dbReference>
<organism evidence="1 2">
    <name type="scientific">Rugosimonospora africana</name>
    <dbReference type="NCBI Taxonomy" id="556532"/>
    <lineage>
        <taxon>Bacteria</taxon>
        <taxon>Bacillati</taxon>
        <taxon>Actinomycetota</taxon>
        <taxon>Actinomycetes</taxon>
        <taxon>Micromonosporales</taxon>
        <taxon>Micromonosporaceae</taxon>
        <taxon>Rugosimonospora</taxon>
    </lineage>
</organism>
<dbReference type="AlphaFoldDB" id="A0A8J3VPD4"/>
<name>A0A8J3VPD4_9ACTN</name>
<dbReference type="InterPro" id="IPR007344">
    <property type="entry name" value="GrpB/CoaE"/>
</dbReference>
<dbReference type="PANTHER" id="PTHR34822:SF1">
    <property type="entry name" value="GRPB FAMILY PROTEIN"/>
    <property type="match status" value="1"/>
</dbReference>
<gene>
    <name evidence="1" type="ORF">Raf01_21910</name>
</gene>
<dbReference type="Gene3D" id="3.30.460.10">
    <property type="entry name" value="Beta Polymerase, domain 2"/>
    <property type="match status" value="1"/>
</dbReference>
<evidence type="ECO:0000313" key="1">
    <source>
        <dbReference type="EMBL" id="GIH14019.1"/>
    </source>
</evidence>
<dbReference type="PANTHER" id="PTHR34822">
    <property type="entry name" value="GRPB DOMAIN PROTEIN (AFU_ORTHOLOGUE AFUA_1G01530)"/>
    <property type="match status" value="1"/>
</dbReference>
<protein>
    <recommendedName>
        <fullName evidence="3">GrpB protein</fullName>
    </recommendedName>
</protein>
<reference evidence="1" key="1">
    <citation type="submission" date="2021-01" db="EMBL/GenBank/DDBJ databases">
        <title>Whole genome shotgun sequence of Rugosimonospora africana NBRC 104875.</title>
        <authorList>
            <person name="Komaki H."/>
            <person name="Tamura T."/>
        </authorList>
    </citation>
    <scope>NUCLEOTIDE SEQUENCE</scope>
    <source>
        <strain evidence="1">NBRC 104875</strain>
    </source>
</reference>
<evidence type="ECO:0008006" key="3">
    <source>
        <dbReference type="Google" id="ProtNLM"/>
    </source>
</evidence>
<dbReference type="SUPFAM" id="SSF81301">
    <property type="entry name" value="Nucleotidyltransferase"/>
    <property type="match status" value="1"/>
</dbReference>
<dbReference type="Pfam" id="PF04229">
    <property type="entry name" value="GrpB"/>
    <property type="match status" value="1"/>
</dbReference>
<sequence length="66" mass="7717">MFSPNCPETTRHTVFRDWLRAHPEDRDRYAETKRRLAGGTDDIRAYTDAKNDVIDDIYRRAFAAGD</sequence>
<dbReference type="Proteomes" id="UP000642748">
    <property type="component" value="Unassembled WGS sequence"/>
</dbReference>